<protein>
    <submittedName>
        <fullName evidence="7">Neurotransmitter symporter family protein</fullName>
    </submittedName>
</protein>
<dbReference type="OrthoDB" id="9762833at2"/>
<dbReference type="PRINTS" id="PR00176">
    <property type="entry name" value="NANEUSMPORT"/>
</dbReference>
<proteinExistence type="predicted"/>
<feature type="transmembrane region" description="Helical" evidence="6">
    <location>
        <begin position="411"/>
        <end position="436"/>
    </location>
</feature>
<keyword evidence="2" id="KW-0813">Transport</keyword>
<feature type="transmembrane region" description="Helical" evidence="6">
    <location>
        <begin position="293"/>
        <end position="321"/>
    </location>
</feature>
<feature type="transmembrane region" description="Helical" evidence="6">
    <location>
        <begin position="12"/>
        <end position="31"/>
    </location>
</feature>
<dbReference type="InterPro" id="IPR047218">
    <property type="entry name" value="YocR/YhdH-like"/>
</dbReference>
<comment type="subcellular location">
    <subcellularLocation>
        <location evidence="1">Membrane</location>
        <topology evidence="1">Multi-pass membrane protein</topology>
    </subcellularLocation>
</comment>
<keyword evidence="3 6" id="KW-0812">Transmembrane</keyword>
<evidence type="ECO:0000256" key="2">
    <source>
        <dbReference type="ARBA" id="ARBA00022448"/>
    </source>
</evidence>
<reference evidence="7 8" key="1">
    <citation type="journal article" date="2015" name="Infect. Genet. Evol.">
        <title>Genomic sequences of six botulinum neurotoxin-producing strains representing three clostridial species illustrate the mobility and diversity of botulinum neurotoxin genes.</title>
        <authorList>
            <person name="Smith T.J."/>
            <person name="Hill K.K."/>
            <person name="Xie G."/>
            <person name="Foley B.T."/>
            <person name="Williamson C.H."/>
            <person name="Foster J.T."/>
            <person name="Johnson S.L."/>
            <person name="Chertkov O."/>
            <person name="Teshima H."/>
            <person name="Gibbons H.S."/>
            <person name="Johnsky L.A."/>
            <person name="Karavis M.A."/>
            <person name="Smith L.A."/>
        </authorList>
    </citation>
    <scope>NUCLEOTIDE SEQUENCE [LARGE SCALE GENOMIC DNA]</scope>
    <source>
        <strain evidence="7">Sullivan</strain>
    </source>
</reference>
<dbReference type="GO" id="GO:0016020">
    <property type="term" value="C:membrane"/>
    <property type="evidence" value="ECO:0007669"/>
    <property type="project" value="UniProtKB-SubCell"/>
</dbReference>
<evidence type="ECO:0000313" key="7">
    <source>
        <dbReference type="EMBL" id="AIY82247.1"/>
    </source>
</evidence>
<feature type="transmembrane region" description="Helical" evidence="6">
    <location>
        <begin position="215"/>
        <end position="237"/>
    </location>
</feature>
<evidence type="ECO:0000256" key="1">
    <source>
        <dbReference type="ARBA" id="ARBA00004141"/>
    </source>
</evidence>
<organism evidence="7 8">
    <name type="scientific">Clostridium baratii str. Sullivan</name>
    <dbReference type="NCBI Taxonomy" id="1415775"/>
    <lineage>
        <taxon>Bacteria</taxon>
        <taxon>Bacillati</taxon>
        <taxon>Bacillota</taxon>
        <taxon>Clostridia</taxon>
        <taxon>Eubacteriales</taxon>
        <taxon>Clostridiaceae</taxon>
        <taxon>Clostridium</taxon>
    </lineage>
</organism>
<keyword evidence="4 6" id="KW-1133">Transmembrane helix</keyword>
<feature type="transmembrane region" description="Helical" evidence="6">
    <location>
        <begin position="176"/>
        <end position="195"/>
    </location>
</feature>
<dbReference type="PANTHER" id="PTHR42948">
    <property type="entry name" value="TRANSPORTER"/>
    <property type="match status" value="1"/>
</dbReference>
<gene>
    <name evidence="7" type="ORF">U729_196</name>
</gene>
<dbReference type="AlphaFoldDB" id="A0A0A7FRM9"/>
<accession>A0A0A7FRM9</accession>
<dbReference type="eggNOG" id="COG0733">
    <property type="taxonomic scope" value="Bacteria"/>
</dbReference>
<dbReference type="PROSITE" id="PS50267">
    <property type="entry name" value="NA_NEUROTRAN_SYMP_3"/>
    <property type="match status" value="1"/>
</dbReference>
<dbReference type="Proteomes" id="UP000030635">
    <property type="component" value="Chromosome"/>
</dbReference>
<dbReference type="RefSeq" id="WP_039310914.1">
    <property type="nucleotide sequence ID" value="NZ_CP006905.1"/>
</dbReference>
<evidence type="ECO:0000256" key="3">
    <source>
        <dbReference type="ARBA" id="ARBA00022692"/>
    </source>
</evidence>
<dbReference type="InterPro" id="IPR037272">
    <property type="entry name" value="SNS_sf"/>
</dbReference>
<feature type="transmembrane region" description="Helical" evidence="6">
    <location>
        <begin position="342"/>
        <end position="360"/>
    </location>
</feature>
<name>A0A0A7FRM9_9CLOT</name>
<dbReference type="EMBL" id="CP006905">
    <property type="protein sequence ID" value="AIY82247.1"/>
    <property type="molecule type" value="Genomic_DNA"/>
</dbReference>
<feature type="transmembrane region" description="Helical" evidence="6">
    <location>
        <begin position="144"/>
        <end position="164"/>
    </location>
</feature>
<evidence type="ECO:0000256" key="4">
    <source>
        <dbReference type="ARBA" id="ARBA00022989"/>
    </source>
</evidence>
<dbReference type="CDD" id="cd10336">
    <property type="entry name" value="SLC6sbd_Tyt1-Like"/>
    <property type="match status" value="1"/>
</dbReference>
<sequence length="437" mass="47706">MNKRENFKSSKGFILSCIGAAIGLGNIWMFPYRMGSNGGAVFLIPYLFFVLVLGTTGLITEFSFGRMFGKGNLEGTRISFEKAKLKFGRVVGLIPVIGLFGIFMFYNVVVGWIIKYFSVGAVGMFNKMDLTNYFEGFAGSPESIIWNLLAIIITVLIVCFGVSGGIEKINKIIMPMMFLILILLSIRSLTLDGAMEGVKFLLVPKWEYLLKASTWINALGQAFFTVSITGCCLVVYGSYTKKDFNIPKAAIYTAIFDTLAALLAGFVIMPAVFACNLDPLAGPPLLFITVPTIFAKIPGGQILGAIFFFSIFLAAISSSIAMLEGPAEALMSQTKLDRKKSVILIAAIGFILSIPLDLNMDVFNNFTNFITIILSPIGALITMLVFYYVLKKDDVLAEINTGATKKIGDKFYYFAKYAFVIITIIVIVLGILLGGIG</sequence>
<dbReference type="PANTHER" id="PTHR42948:SF1">
    <property type="entry name" value="TRANSPORTER"/>
    <property type="match status" value="1"/>
</dbReference>
<dbReference type="SUPFAM" id="SSF161070">
    <property type="entry name" value="SNF-like"/>
    <property type="match status" value="1"/>
</dbReference>
<feature type="transmembrane region" description="Helical" evidence="6">
    <location>
        <begin position="90"/>
        <end position="114"/>
    </location>
</feature>
<keyword evidence="8" id="KW-1185">Reference proteome</keyword>
<evidence type="ECO:0000313" key="8">
    <source>
        <dbReference type="Proteomes" id="UP000030635"/>
    </source>
</evidence>
<evidence type="ECO:0000256" key="6">
    <source>
        <dbReference type="SAM" id="Phobius"/>
    </source>
</evidence>
<evidence type="ECO:0000256" key="5">
    <source>
        <dbReference type="ARBA" id="ARBA00023136"/>
    </source>
</evidence>
<keyword evidence="5 6" id="KW-0472">Membrane</keyword>
<dbReference type="InterPro" id="IPR000175">
    <property type="entry name" value="Na/ntran_symport"/>
</dbReference>
<dbReference type="Pfam" id="PF00209">
    <property type="entry name" value="SNF"/>
    <property type="match status" value="2"/>
</dbReference>
<feature type="transmembrane region" description="Helical" evidence="6">
    <location>
        <begin position="43"/>
        <end position="69"/>
    </location>
</feature>
<dbReference type="HOGENOM" id="CLU_006855_3_0_9"/>
<feature type="transmembrane region" description="Helical" evidence="6">
    <location>
        <begin position="249"/>
        <end position="273"/>
    </location>
</feature>
<dbReference type="NCBIfam" id="NF037979">
    <property type="entry name" value="Na_transp"/>
    <property type="match status" value="1"/>
</dbReference>
<feature type="transmembrane region" description="Helical" evidence="6">
    <location>
        <begin position="366"/>
        <end position="390"/>
    </location>
</feature>
<dbReference type="KEGG" id="cbv:U729_196"/>